<dbReference type="Pfam" id="PF01925">
    <property type="entry name" value="TauE"/>
    <property type="match status" value="1"/>
</dbReference>
<keyword evidence="3 5" id="KW-1133">Transmembrane helix</keyword>
<gene>
    <name evidence="6" type="ORF">MNODULE_15905</name>
</gene>
<comment type="subcellular location">
    <subcellularLocation>
        <location evidence="5">Cell membrane</location>
        <topology evidence="5">Multi-pass membrane protein</topology>
    </subcellularLocation>
    <subcellularLocation>
        <location evidence="1">Membrane</location>
        <topology evidence="1">Multi-pass membrane protein</topology>
    </subcellularLocation>
</comment>
<dbReference type="PANTHER" id="PTHR43483">
    <property type="entry name" value="MEMBRANE TRANSPORTER PROTEIN HI_0806-RELATED"/>
    <property type="match status" value="1"/>
</dbReference>
<keyword evidence="2 5" id="KW-0812">Transmembrane</keyword>
<evidence type="ECO:0000256" key="3">
    <source>
        <dbReference type="ARBA" id="ARBA00022989"/>
    </source>
</evidence>
<feature type="transmembrane region" description="Helical" evidence="5">
    <location>
        <begin position="80"/>
        <end position="98"/>
    </location>
</feature>
<feature type="transmembrane region" description="Helical" evidence="5">
    <location>
        <begin position="148"/>
        <end position="170"/>
    </location>
</feature>
<feature type="transmembrane region" description="Helical" evidence="5">
    <location>
        <begin position="110"/>
        <end position="128"/>
    </location>
</feature>
<dbReference type="AlphaFoldDB" id="A0A7X6IC95"/>
<evidence type="ECO:0000256" key="4">
    <source>
        <dbReference type="ARBA" id="ARBA00023136"/>
    </source>
</evidence>
<protein>
    <recommendedName>
        <fullName evidence="5">Probable membrane transporter protein</fullName>
    </recommendedName>
</protein>
<comment type="caution">
    <text evidence="6">The sequence shown here is derived from an EMBL/GenBank/DDBJ whole genome shotgun (WGS) entry which is preliminary data.</text>
</comment>
<dbReference type="Proteomes" id="UP000534783">
    <property type="component" value="Unassembled WGS sequence"/>
</dbReference>
<reference evidence="6 7" key="1">
    <citation type="journal article" date="2020" name="Nature">
        <title>Bacterial chemolithoautotrophy via manganese oxidation.</title>
        <authorList>
            <person name="Yu H."/>
            <person name="Leadbetter J.R."/>
        </authorList>
    </citation>
    <scope>NUCLEOTIDE SEQUENCE [LARGE SCALE GENOMIC DNA]</scope>
    <source>
        <strain evidence="6 7">Mn-1</strain>
    </source>
</reference>
<feature type="transmembrane region" description="Helical" evidence="5">
    <location>
        <begin position="219"/>
        <end position="238"/>
    </location>
</feature>
<evidence type="ECO:0000313" key="6">
    <source>
        <dbReference type="EMBL" id="NKE72234.1"/>
    </source>
</evidence>
<dbReference type="EMBL" id="VTOW01000003">
    <property type="protein sequence ID" value="NKE72234.1"/>
    <property type="molecule type" value="Genomic_DNA"/>
</dbReference>
<proteinExistence type="inferred from homology"/>
<dbReference type="PANTHER" id="PTHR43483:SF3">
    <property type="entry name" value="MEMBRANE TRANSPORTER PROTEIN HI_0806-RELATED"/>
    <property type="match status" value="1"/>
</dbReference>
<organism evidence="6 7">
    <name type="scientific">Candidatus Manganitrophus noduliformans</name>
    <dbReference type="NCBI Taxonomy" id="2606439"/>
    <lineage>
        <taxon>Bacteria</taxon>
        <taxon>Pseudomonadati</taxon>
        <taxon>Nitrospirota</taxon>
        <taxon>Nitrospiria</taxon>
        <taxon>Candidatus Troglogloeales</taxon>
        <taxon>Candidatus Manganitrophaceae</taxon>
        <taxon>Candidatus Manganitrophus</taxon>
    </lineage>
</organism>
<feature type="transmembrane region" description="Helical" evidence="5">
    <location>
        <begin position="245"/>
        <end position="264"/>
    </location>
</feature>
<name>A0A7X6IC95_9BACT</name>
<accession>A0A7X6IC95</accession>
<keyword evidence="7" id="KW-1185">Reference proteome</keyword>
<dbReference type="RefSeq" id="WP_168061707.1">
    <property type="nucleotide sequence ID" value="NZ_VTOW01000003.1"/>
</dbReference>
<evidence type="ECO:0000313" key="7">
    <source>
        <dbReference type="Proteomes" id="UP000534783"/>
    </source>
</evidence>
<comment type="similarity">
    <text evidence="5">Belongs to the 4-toluene sulfonate uptake permease (TSUP) (TC 2.A.102) family.</text>
</comment>
<keyword evidence="4 5" id="KW-0472">Membrane</keyword>
<dbReference type="GO" id="GO:0005886">
    <property type="term" value="C:plasma membrane"/>
    <property type="evidence" value="ECO:0007669"/>
    <property type="project" value="UniProtKB-SubCell"/>
</dbReference>
<sequence length="265" mass="27180">MTEALLLGAIGAAAGVMAGLLGIGGGVILVPALIFLFQSRGTAPEIVTQLAVGTSLATILFTGSSSAWTHHQNRNVDWGAVRGMSLFIVIGTQIGALLAGTLHGITLKRLFGLFELMIAARMLIVAAPKPGGKPVSTGRIYPVGGLTIGAVSSLFGIGGGTLTVPLLVYLLDRPIKIAIGTAGAQGVVIALFGTAGFVYQGWEHSALPPDAWGFVSPKAALLIAITSTLTAPVGATIANRFHPAYLSRAFGIFLIFVGMELAGFF</sequence>
<feature type="transmembrane region" description="Helical" evidence="5">
    <location>
        <begin position="177"/>
        <end position="199"/>
    </location>
</feature>
<feature type="transmembrane region" description="Helical" evidence="5">
    <location>
        <begin position="6"/>
        <end position="34"/>
    </location>
</feature>
<evidence type="ECO:0000256" key="1">
    <source>
        <dbReference type="ARBA" id="ARBA00004141"/>
    </source>
</evidence>
<evidence type="ECO:0000256" key="5">
    <source>
        <dbReference type="RuleBase" id="RU363041"/>
    </source>
</evidence>
<keyword evidence="5" id="KW-1003">Cell membrane</keyword>
<feature type="transmembrane region" description="Helical" evidence="5">
    <location>
        <begin position="46"/>
        <end position="68"/>
    </location>
</feature>
<dbReference type="InterPro" id="IPR002781">
    <property type="entry name" value="TM_pro_TauE-like"/>
</dbReference>
<evidence type="ECO:0000256" key="2">
    <source>
        <dbReference type="ARBA" id="ARBA00022692"/>
    </source>
</evidence>